<dbReference type="InterPro" id="IPR050865">
    <property type="entry name" value="BEACH_Domain"/>
</dbReference>
<dbReference type="Gene3D" id="2.30.29.30">
    <property type="entry name" value="Pleckstrin-homology domain (PH domain)/Phosphotyrosine-binding domain (PTB)"/>
    <property type="match status" value="1"/>
</dbReference>
<dbReference type="PROSITE" id="PS51783">
    <property type="entry name" value="PH_BEACH"/>
    <property type="match status" value="1"/>
</dbReference>
<feature type="domain" description="BEACH-type PH" evidence="8">
    <location>
        <begin position="2277"/>
        <end position="2401"/>
    </location>
</feature>
<dbReference type="SUPFAM" id="SSF50978">
    <property type="entry name" value="WD40 repeat-like"/>
    <property type="match status" value="1"/>
</dbReference>
<dbReference type="Proteomes" id="UP000077115">
    <property type="component" value="Unassembled WGS sequence"/>
</dbReference>
<evidence type="ECO:0000313" key="10">
    <source>
        <dbReference type="Proteomes" id="UP000077115"/>
    </source>
</evidence>
<accession>A0A177WH97</accession>
<dbReference type="Pfam" id="PF14844">
    <property type="entry name" value="PH_BEACH"/>
    <property type="match status" value="1"/>
</dbReference>
<evidence type="ECO:0000256" key="4">
    <source>
        <dbReference type="ARBA" id="ARBA00073334"/>
    </source>
</evidence>
<dbReference type="Pfam" id="PF16057">
    <property type="entry name" value="DUF4800"/>
    <property type="match status" value="1"/>
</dbReference>
<evidence type="ECO:0000313" key="9">
    <source>
        <dbReference type="EMBL" id="OAJ39443.1"/>
    </source>
</evidence>
<dbReference type="VEuPathDB" id="FungiDB:BDEG_23290"/>
<dbReference type="STRING" id="403673.A0A177WH97"/>
<dbReference type="Gene3D" id="1.10.1540.10">
    <property type="entry name" value="BEACH domain"/>
    <property type="match status" value="1"/>
</dbReference>
<dbReference type="InterPro" id="IPR036372">
    <property type="entry name" value="BEACH_dom_sf"/>
</dbReference>
<protein>
    <recommendedName>
        <fullName evidence="4">Beige protein homolog 1</fullName>
    </recommendedName>
</protein>
<dbReference type="InterPro" id="IPR031570">
    <property type="entry name" value="NBEA/BDCP_DUF4704"/>
</dbReference>
<feature type="repeat" description="WD" evidence="5">
    <location>
        <begin position="2940"/>
        <end position="2971"/>
    </location>
</feature>
<evidence type="ECO:0000256" key="5">
    <source>
        <dbReference type="PROSITE-ProRule" id="PRU00221"/>
    </source>
</evidence>
<evidence type="ECO:0000259" key="8">
    <source>
        <dbReference type="PROSITE" id="PS51783"/>
    </source>
</evidence>
<dbReference type="Gene3D" id="2.60.120.200">
    <property type="match status" value="1"/>
</dbReference>
<keyword evidence="1 5" id="KW-0853">WD repeat</keyword>
<dbReference type="InterPro" id="IPR011993">
    <property type="entry name" value="PH-like_dom_sf"/>
</dbReference>
<dbReference type="CDD" id="cd06071">
    <property type="entry name" value="Beach"/>
    <property type="match status" value="1"/>
</dbReference>
<dbReference type="Gene3D" id="2.130.10.10">
    <property type="entry name" value="YVTN repeat-like/Quinoprotein amine dehydrogenase"/>
    <property type="match status" value="1"/>
</dbReference>
<dbReference type="PROSITE" id="PS50294">
    <property type="entry name" value="WD_REPEATS_REGION"/>
    <property type="match status" value="1"/>
</dbReference>
<dbReference type="PROSITE" id="PS50197">
    <property type="entry name" value="BEACH"/>
    <property type="match status" value="1"/>
</dbReference>
<dbReference type="InterPro" id="IPR046851">
    <property type="entry name" value="NBCH_WD40"/>
</dbReference>
<dbReference type="InterPro" id="IPR000409">
    <property type="entry name" value="BEACH_dom"/>
</dbReference>
<dbReference type="CDD" id="cd01201">
    <property type="entry name" value="PH_BEACH"/>
    <property type="match status" value="1"/>
</dbReference>
<dbReference type="eggNOG" id="KOG1787">
    <property type="taxonomic scope" value="Eukaryota"/>
</dbReference>
<dbReference type="PROSITE" id="PS50082">
    <property type="entry name" value="WD_REPEATS_2"/>
    <property type="match status" value="1"/>
</dbReference>
<dbReference type="SUPFAM" id="SSF81837">
    <property type="entry name" value="BEACH domain"/>
    <property type="match status" value="1"/>
</dbReference>
<comment type="function">
    <text evidence="3">May be involved in protein sorting and cell wall formation.</text>
</comment>
<dbReference type="SMART" id="SM01026">
    <property type="entry name" value="Beach"/>
    <property type="match status" value="1"/>
</dbReference>
<evidence type="ECO:0000256" key="1">
    <source>
        <dbReference type="ARBA" id="ARBA00022574"/>
    </source>
</evidence>
<name>A0A177WH97_BATDL</name>
<evidence type="ECO:0000256" key="6">
    <source>
        <dbReference type="SAM" id="MobiDB-lite"/>
    </source>
</evidence>
<dbReference type="Pfam" id="PF02138">
    <property type="entry name" value="Beach"/>
    <property type="match status" value="1"/>
</dbReference>
<dbReference type="Pfam" id="PF15787">
    <property type="entry name" value="DUF4704"/>
    <property type="match status" value="1"/>
</dbReference>
<dbReference type="PANTHER" id="PTHR13743">
    <property type="entry name" value="BEIGE/BEACH-RELATED"/>
    <property type="match status" value="1"/>
</dbReference>
<reference evidence="9 10" key="1">
    <citation type="submission" date="2006-10" db="EMBL/GenBank/DDBJ databases">
        <title>The Genome Sequence of Batrachochytrium dendrobatidis JEL423.</title>
        <authorList>
            <consortium name="The Broad Institute Genome Sequencing Platform"/>
            <person name="Birren B."/>
            <person name="Lander E."/>
            <person name="Galagan J."/>
            <person name="Cuomo C."/>
            <person name="Devon K."/>
            <person name="Jaffe D."/>
            <person name="Butler J."/>
            <person name="Alvarez P."/>
            <person name="Gnerre S."/>
            <person name="Grabherr M."/>
            <person name="Kleber M."/>
            <person name="Mauceli E."/>
            <person name="Brockman W."/>
            <person name="Young S."/>
            <person name="LaButti K."/>
            <person name="Sykes S."/>
            <person name="DeCaprio D."/>
            <person name="Crawford M."/>
            <person name="Koehrsen M."/>
            <person name="Engels R."/>
            <person name="Montgomery P."/>
            <person name="Pearson M."/>
            <person name="Howarth C."/>
            <person name="Larson L."/>
            <person name="White J."/>
            <person name="O'Leary S."/>
            <person name="Kodira C."/>
            <person name="Zeng Q."/>
            <person name="Yandava C."/>
            <person name="Alvarado L."/>
            <person name="Longcore J."/>
            <person name="James T."/>
        </authorList>
    </citation>
    <scope>NUCLEOTIDE SEQUENCE [LARGE SCALE GENOMIC DNA]</scope>
    <source>
        <strain evidence="9 10">JEL423</strain>
    </source>
</reference>
<organism evidence="9 10">
    <name type="scientific">Batrachochytrium dendrobatidis (strain JEL423)</name>
    <dbReference type="NCBI Taxonomy" id="403673"/>
    <lineage>
        <taxon>Eukaryota</taxon>
        <taxon>Fungi</taxon>
        <taxon>Fungi incertae sedis</taxon>
        <taxon>Chytridiomycota</taxon>
        <taxon>Chytridiomycota incertae sedis</taxon>
        <taxon>Chytridiomycetes</taxon>
        <taxon>Rhizophydiales</taxon>
        <taxon>Rhizophydiales incertae sedis</taxon>
        <taxon>Batrachochytrium</taxon>
    </lineage>
</organism>
<dbReference type="Pfam" id="PF20426">
    <property type="entry name" value="NBCH_WD40"/>
    <property type="match status" value="1"/>
</dbReference>
<proteinExistence type="predicted"/>
<feature type="region of interest" description="Disordered" evidence="6">
    <location>
        <begin position="26"/>
        <end position="50"/>
    </location>
</feature>
<keyword evidence="2" id="KW-0677">Repeat</keyword>
<evidence type="ECO:0000259" key="7">
    <source>
        <dbReference type="PROSITE" id="PS50197"/>
    </source>
</evidence>
<dbReference type="InterPro" id="IPR036322">
    <property type="entry name" value="WD40_repeat_dom_sf"/>
</dbReference>
<feature type="compositionally biased region" description="Polar residues" evidence="6">
    <location>
        <begin position="26"/>
        <end position="39"/>
    </location>
</feature>
<dbReference type="InterPro" id="IPR023362">
    <property type="entry name" value="PH-BEACH_dom"/>
</dbReference>
<sequence>MWKWQTPFKILPSKQQILNVDHIQNSPSCQSDQPSTHLAASSDQSDSPPPNSILYTPKELLLSQEQETCIPLCQLLESFSPIFQHQLLYVLNSELSWIMLIPDICPWISNTASKALILNSSKKQYQMPYKRNRFGLIQKSCQQALSDTPKVTESEVANAIKSLDVFIEACESSSNQDGFSAIILSLRLIEHCQHLLNIRQISPVTNNQTILCIISLLERLSNQTYSSILASTHALPTILCVAEYLFSCMAFTNQRWVNWNEHIETVIFKDTESTGWEFENQDIHRLLLTCSKFLKSATSSMDQLYQSAIHISYIHIIGILIAEYPTCAIQILSNSTTWASLVGCSDKPSYYDKRIKNASIAQVQFYKIFSQWSLIRLMDHLAPTKAYSPIVNPLETKMETELEPVRVHFDSSTLLAFLLKYPSSVWMEQCESASTIIDFDISQTSQSFLLPPFVLPFNQAELCDWLSIPFESNNVSIKLATSWQLDLTLGVIQKSFIRLSDKDDKLVFSNLQTVFDQIRLALSPCSSWLSTSTTILHCQSAASCLLFISNLTIDTLDYSQLWKDELFEAILGCGFVDLLFDLHMFFPSTLLSMPTISSDIQCQLVFFVARILSQFTTYSSQGSQLLSDKIIQLVSIKTHIDQYQIWLQFFINVYGSALHPFQVFHTDPSLFTALFCTFFSCSSVNNLNCRCTMFALLFTISNRNQQAFESLFYQNEDVRLFLFGMLSTEDPLVISTSLGMIFHNMQALCCHQTDICVLIPRRDVAVKVFERLLTFLSMHTFIPSQHCLAALIFEKICTLFKSSQASAILEYTISQTHWMNHLVDTILDRYSENVVEKSWKCHADDANEIFELIMKCIQHTLEWIPHSRLAFYAADGYSKVYSKIQNVNLMSDKLMERFVSMFCNFGVSSNAPVLRDTTSVASFLLLYPKFTQRHQHDATYRLRELVQSSHENITVCRQAGLLTFLLKTAFPTAVDKNHVKAIVDIIIQLVSYSLSISDAKTLFQQLKHHDTFVSAQAHHSDHEAASTGTQAPSPIFTPICYLPTIHDELLNAITIAVQADSIQENIDYFAFRQKQSYIQLPILTRWPDPTGRGYSVYINFLSSAFATDTFSQILLSMMSPFGSGEQLSIEDHSLVITVFSPPDPPISTKIVAPSVIPGKWYSLIVTHSTGIFNLTTSTVYMNGVMVWKGNAPFTKSTENVQGYVGSSVTYNTDGSCILSPSFSGYISAVALFNYVLSSEIIQTLHFGPPEDVEIQSDVYHFQLLSSQQQPLLFLTPLSVSGTNCRNLSTYDQVKLHGDATLHSVACVSVRTFANAIQCLGGLKVLYPLFCQVSFPVYECEKTIYYQSSPQERTCFVFSLITTALSQSPLLMNQFFESNGVRTISLLLQKACLSDLSFQILEEMIKMRKVCASFSQLVAAIDEYLIFEPQIWSHSSSTMLKTYFDEIQKLLLQYNELNDKFGLRFWLDAIEQHYGCFKMTGDEHHAWRFAVNLLKPPVYLDDTSPIIESLWCSIYNHASLPLYRIFLNSDSLHGQTFIAKLLDSVDLDIVFRFMDSSVEMIRTLVYDWIVFVLLSDSIQYFRLQKALLDIHPSVIFGISKNYPLTKHLYECLLKLACISIDAKRTRTNTIVMQTVESTLAVSAACEDPKIEFSKSAPELSTSSAKTGFEASNCLIVNSGFLKVLLDLLVSCQDVRPEVSGQLGDDLLTIISFPANISTCRQIMSLPIMIAIISRICNSGNTGSLDETVFQMTVKETKTPVTLLKVLVCLISQPDDLSIIQTNLVEESIVALCLLLPVNLAYFIIQTLIVMLIDITLNKLDSRSILSDLDIQSLSSFASLIDQFLFHKLDILSGLKLEYGDAMYTWSSLLQQTKTIATTSSKRVSTTDLAVHTSNPFDEYPDLAKAYSTFIAKLIESKQLRPRKGYHFMWKSTIQSSDDSFIVLLVRISLNGLFSDVEDRRDFALDTLSRVIPYEEIANGEVSKSFVLYLLGNLIEADRIHSDFIPLRKCIAKLLLVWKKVVESSFPEIVNPSLDAVTSGIEKLDTFLQSEIWAVFSEKHLYSAMRNTEQEWMATVSKVTKRFVDASRLILSKAAKNADSSQAIFTTMMTKLLATAATKTEVRTRRITERIQAYECAMQLVVDQWSCQSEELGLERHIWAITTPSHRFTKLYPYENSLRMRRRLVLNKNFNTHIDASTKRDKLPPSRSSFLIKRGLLQGISAMSLHSLSDRKKLLAERIQKLQADSEFKRDSSDASMPSIDELPNDDTVGRISNDDLQVGKELIVCTAFCEMIQCMSFVKGKLRLSSTFLQFIPESTSTTSLNQSAQISTASNRPILAIDKDAMTEKKWLLVDLQHVFLRRYKLRNSGVEFFFVDGRTQLFSFFDGDGKQGSKDRNRIVRKIFSFGLPNLKESALVGPEESLKRSDLTDRWVRRDISNFEYLMALNTHSGRTYNDLTQYPVFPWILNDYSSHTIDLADPTIYRDLSKPVGALNPDRLARFLERYHSFEDPEGQVKKFLYGSHYSLPGSVLFYLLRLEPFTSLHIHLQGGKFDHPDRQFRSLDSCWHSVCTSSSDVKELIPEFFYLPEFLRNENNFDLGATQSGERLNDVVLPPWASTPEEFIRIHREALESEYVSDHLNQWIDLIWGYKQTGDAAIEAHNVFYYLTYEGSVDLNRISDPTERQSIEDQISHFGQTPSKLFFKPHPSRQKIPRRSIFLNTDETAATDVVSLATSVAAAASLFVTEAVNNLSPIGSPPSSESLITSFVDPVHFSKQLATASSTLAVPMKILDASSSRNSSVSGFIDRPSVLSFTLKLNREIPPVMIKCAEISNAGTQRWTKTYKSGSRGNSGSSIVMVDEKLHISVYQWRPSFPSDSVPMRLDQDLKGCESRLIPTVLADGIQPNSQCIDITSNGQFIFVGGICDFSLCIYQIVNISVKLSDRVYGHRDVITCVGLSEDETFLATGSRDTTVRVWPLTYMRDKCIVNKNGCRIYYGHDDLVTTVLVNRDHGIVISGSADGTLIINSLYGPPCPTSIDLDYPMHDGIQSTICDVLFNSCDATIIAHSQSVSGPSNGLSFLHVFSINGRKLAFKDLGVPGCTIQLTSQGFMVVIVDKNSAIQFLSSTTLEQVHALKSELELTSMCIYAYKGLAHNPSGVYDSTIDMFQPKINEGLFPPERVSLGSTPPSEAPTALKHLRISPEPSFVKSHKSVSSISLIDLESGDMAVFGRADGSIMVVML</sequence>
<evidence type="ECO:0000256" key="2">
    <source>
        <dbReference type="ARBA" id="ARBA00022737"/>
    </source>
</evidence>
<dbReference type="SUPFAM" id="SSF50729">
    <property type="entry name" value="PH domain-like"/>
    <property type="match status" value="1"/>
</dbReference>
<dbReference type="EMBL" id="DS022303">
    <property type="protein sequence ID" value="OAJ39443.1"/>
    <property type="molecule type" value="Genomic_DNA"/>
</dbReference>
<feature type="domain" description="BEACH" evidence="7">
    <location>
        <begin position="2414"/>
        <end position="2705"/>
    </location>
</feature>
<dbReference type="PANTHER" id="PTHR13743:SF123">
    <property type="entry name" value="PROTEIN FAN"/>
    <property type="match status" value="1"/>
</dbReference>
<dbReference type="InterPro" id="IPR013320">
    <property type="entry name" value="ConA-like_dom_sf"/>
</dbReference>
<dbReference type="InterPro" id="IPR015943">
    <property type="entry name" value="WD40/YVTN_repeat-like_dom_sf"/>
</dbReference>
<reference evidence="9 10" key="2">
    <citation type="submission" date="2016-05" db="EMBL/GenBank/DDBJ databases">
        <title>Lineage-specific infection strategies underlie the spectrum of fungal disease in amphibians.</title>
        <authorList>
            <person name="Cuomo C.A."/>
            <person name="Farrer R.A."/>
            <person name="James T."/>
            <person name="Longcore J."/>
            <person name="Birren B."/>
        </authorList>
    </citation>
    <scope>NUCLEOTIDE SEQUENCE [LARGE SCALE GENOMIC DNA]</scope>
    <source>
        <strain evidence="9 10">JEL423</strain>
    </source>
</reference>
<evidence type="ECO:0000256" key="3">
    <source>
        <dbReference type="ARBA" id="ARBA00054699"/>
    </source>
</evidence>
<dbReference type="SMART" id="SM00320">
    <property type="entry name" value="WD40"/>
    <property type="match status" value="2"/>
</dbReference>
<dbReference type="OrthoDB" id="26681at2759"/>
<dbReference type="FunFam" id="1.10.1540.10:FF:000001">
    <property type="entry name" value="neurobeachin isoform X1"/>
    <property type="match status" value="1"/>
</dbReference>
<dbReference type="InterPro" id="IPR001680">
    <property type="entry name" value="WD40_rpt"/>
</dbReference>
<dbReference type="SUPFAM" id="SSF49899">
    <property type="entry name" value="Concanavalin A-like lectins/glucanases"/>
    <property type="match status" value="1"/>
</dbReference>
<gene>
    <name evidence="9" type="ORF">BDEG_23290</name>
</gene>